<evidence type="ECO:0000313" key="3">
    <source>
        <dbReference type="EMBL" id="VDM25328.1"/>
    </source>
</evidence>
<dbReference type="WBParaSite" id="TCNE_0000102301-mRNA-1">
    <property type="protein sequence ID" value="TCNE_0000102301-mRNA-1"/>
    <property type="gene ID" value="TCNE_0000102301"/>
</dbReference>
<feature type="coiled-coil region" evidence="1">
    <location>
        <begin position="271"/>
        <end position="368"/>
    </location>
</feature>
<dbReference type="AlphaFoldDB" id="A0A183TXQ4"/>
<dbReference type="PROSITE" id="PS50913">
    <property type="entry name" value="GRIP"/>
    <property type="match status" value="1"/>
</dbReference>
<dbReference type="EMBL" id="UYWY01000638">
    <property type="protein sequence ID" value="VDM25328.1"/>
    <property type="molecule type" value="Genomic_DNA"/>
</dbReference>
<name>A0A183TXQ4_TOXCA</name>
<protein>
    <submittedName>
        <fullName evidence="5">GRIP domain-containing protein</fullName>
    </submittedName>
</protein>
<dbReference type="Proteomes" id="UP000050794">
    <property type="component" value="Unassembled WGS sequence"/>
</dbReference>
<keyword evidence="1" id="KW-0175">Coiled coil</keyword>
<evidence type="ECO:0000259" key="2">
    <source>
        <dbReference type="PROSITE" id="PS50913"/>
    </source>
</evidence>
<feature type="domain" description="GRIP" evidence="2">
    <location>
        <begin position="440"/>
        <end position="490"/>
    </location>
</feature>
<dbReference type="InterPro" id="IPR000237">
    <property type="entry name" value="GRIP_dom"/>
</dbReference>
<evidence type="ECO:0000313" key="5">
    <source>
        <dbReference type="WBParaSite" id="TCNE_0000102301-mRNA-1"/>
    </source>
</evidence>
<evidence type="ECO:0000313" key="4">
    <source>
        <dbReference type="Proteomes" id="UP000050794"/>
    </source>
</evidence>
<accession>A0A183TXQ4</accession>
<organism evidence="4 5">
    <name type="scientific">Toxocara canis</name>
    <name type="common">Canine roundworm</name>
    <dbReference type="NCBI Taxonomy" id="6265"/>
    <lineage>
        <taxon>Eukaryota</taxon>
        <taxon>Metazoa</taxon>
        <taxon>Ecdysozoa</taxon>
        <taxon>Nematoda</taxon>
        <taxon>Chromadorea</taxon>
        <taxon>Rhabditida</taxon>
        <taxon>Spirurina</taxon>
        <taxon>Ascaridomorpha</taxon>
        <taxon>Ascaridoidea</taxon>
        <taxon>Toxocaridae</taxon>
        <taxon>Toxocara</taxon>
    </lineage>
</organism>
<proteinExistence type="predicted"/>
<keyword evidence="4" id="KW-1185">Reference proteome</keyword>
<reference evidence="3 4" key="2">
    <citation type="submission" date="2018-11" db="EMBL/GenBank/DDBJ databases">
        <authorList>
            <consortium name="Pathogen Informatics"/>
        </authorList>
    </citation>
    <scope>NUCLEOTIDE SEQUENCE [LARGE SCALE GENOMIC DNA]</scope>
</reference>
<evidence type="ECO:0000256" key="1">
    <source>
        <dbReference type="SAM" id="Coils"/>
    </source>
</evidence>
<gene>
    <name evidence="3" type="ORF">TCNE_LOCUS1024</name>
</gene>
<reference evidence="5" key="1">
    <citation type="submission" date="2016-06" db="UniProtKB">
        <authorList>
            <consortium name="WormBaseParasite"/>
        </authorList>
    </citation>
    <scope>IDENTIFICATION</scope>
</reference>
<sequence>MLLGERKKGNNDVDVALGGERIHPFTFRKNAISSDTSDEYIEATINFSDAELDASSQRTLSVNFLRTITLLKAAFVIDQAITNQISCAKWLAVGNTLFVAFPSVNYLTVSLYLLVIIRNDKLSAFDVYFAKEAPSSYGAKTEAQQDDSRNPRRAEEGTRALIEMSAAQRQSGSDLRNEFPVLCQDTKNMKASNAGLVSKCSNIAAEIPFHQILQTASTISSPDKLKRLHRENAALRRHLIEANSYADTVEIENEQNFTTMSNKIDDLYDTLDEKNRLLNIANLRLKEKEQEISKLQERISALEKNNQRQQQVIEVTREEANREKEKFREAAKERAELLLRNASLFHQKREWSIERERLSMELNDVTRELDLQKMLLNGESISEIVQRWESKVFDLEDMVADRDAAIRAQQQRIGELKQMGVRGSGEMSSSESLSSQKAVLRADSAALAHLKRILLQYLANPTEEQYAQLLQSISSVLHLSSEDNFALVEHMKRYTSMLRHPNAQTLR</sequence>